<dbReference type="Proteomes" id="UP001642483">
    <property type="component" value="Unassembled WGS sequence"/>
</dbReference>
<keyword evidence="1 4" id="KW-0853">WD repeat</keyword>
<dbReference type="InterPro" id="IPR015943">
    <property type="entry name" value="WD40/YVTN_repeat-like_dom_sf"/>
</dbReference>
<dbReference type="Pfam" id="PF00400">
    <property type="entry name" value="WD40"/>
    <property type="match status" value="2"/>
</dbReference>
<dbReference type="InterPro" id="IPR006575">
    <property type="entry name" value="RWD_dom"/>
</dbReference>
<evidence type="ECO:0000256" key="3">
    <source>
        <dbReference type="ARBA" id="ARBA00038452"/>
    </source>
</evidence>
<dbReference type="PANTHER" id="PTHR46170:SF1">
    <property type="entry name" value="GATOR COMPLEX PROTEIN WDR59"/>
    <property type="match status" value="1"/>
</dbReference>
<reference evidence="6 7" key="1">
    <citation type="submission" date="2024-02" db="EMBL/GenBank/DDBJ databases">
        <authorList>
            <person name="Daric V."/>
            <person name="Darras S."/>
        </authorList>
    </citation>
    <scope>NUCLEOTIDE SEQUENCE [LARGE SCALE GENOMIC DNA]</scope>
</reference>
<dbReference type="SMART" id="SM00320">
    <property type="entry name" value="WD40"/>
    <property type="match status" value="4"/>
</dbReference>
<dbReference type="InterPro" id="IPR049567">
    <property type="entry name" value="WDR59-like"/>
</dbReference>
<evidence type="ECO:0000313" key="6">
    <source>
        <dbReference type="EMBL" id="CAK8685133.1"/>
    </source>
</evidence>
<dbReference type="PROSITE" id="PS50294">
    <property type="entry name" value="WD_REPEATS_REGION"/>
    <property type="match status" value="1"/>
</dbReference>
<evidence type="ECO:0000256" key="4">
    <source>
        <dbReference type="PROSITE-ProRule" id="PRU00221"/>
    </source>
</evidence>
<feature type="domain" description="RWD" evidence="5">
    <location>
        <begin position="429"/>
        <end position="532"/>
    </location>
</feature>
<sequence>MHACDDGVIVAPHSNIQATSMSVDTNGEIIILASKRHLSLINFCQPNKVVKKVNLNSKWDISHVIWNPNRSHREFFITTYNQCTDLWQYNEPYVTALTTFSGHTRVVSDADWSRCAPDVFATCSLDNYIYLWDIRDYKKPKLATSTIAGASQVKWNKFNQNCLATAHDGNIRIWDIRNGKSPSQYITAHVSKINYLDWSWNTESELASASQDTTIRFWDTSEIRRNSKFQINMQYPVWRAKYTPFGMGMTSLAFLTFIETPLALWNITDAREPVHVYNDHKDVVLDFQWVRQNKDQDWCLVTWCKDQSLRFWRADYGLLIGCGALEEATQLNNETEFYNETKSSERDFTTNSPQIKVVKPPSSISSTGTNANLSVQTSDDLKISYPVDPFIDDLSSQNNGQFLGTSPSSILPSKLRSSTIGTSPHRLEQEFQLLNVSLPNLIMHQIDTSRRICILSLRSATQYLKLHISFPPLYPQNAVPIFQFVKWSDSVSQESREKLLKTLQETAQHHVRSNRSCLEPCLRQLTAQFSAMSYVDSKDREPESQPTNDPLVHDHVVLRTYRDLHSIPFPRTSGARFSSVGYLVIFMRPTHVKGFQSSSGKTPRSFSSLLSHRNSAPSLPMGFTRHVASPFSAKHSIYGTSPSSMPSEPLVSSFYYKEKKPSRKSLKRHHTIAPKEAGDSFPTSSSYDLKQNRMHRYVGQVVIIDLTRILPISKMLSSQYAIPEASKFREACLHNKAEAQTEDMNDLVELWSCVSLLPNPRKTSLKLRNEFEEPFSATPMGRPFLSKLIEHYSKLKDVQTLAMLACTFCNDPPASKESQVVKSSPVKRSFSYGNFENVDGSLSMHKSTSESKFDYAGISMWFNMIAKSPTSSETFSTRSFLLPTSPGSSPDEYLFEEPPSINNIPSEVENWNKARQMLETDSKQRYDAFKDAYCDILSRWKMNVQVSEIRKHSSDSAPLPDLSNLLQFQAF</sequence>
<dbReference type="SUPFAM" id="SSF50978">
    <property type="entry name" value="WD40 repeat-like"/>
    <property type="match status" value="1"/>
</dbReference>
<evidence type="ECO:0000256" key="1">
    <source>
        <dbReference type="ARBA" id="ARBA00022574"/>
    </source>
</evidence>
<dbReference type="EMBL" id="CAWYQH010000099">
    <property type="protein sequence ID" value="CAK8685133.1"/>
    <property type="molecule type" value="Genomic_DNA"/>
</dbReference>
<name>A0ABP0FZW0_CLALP</name>
<dbReference type="SMART" id="SM00591">
    <property type="entry name" value="RWD"/>
    <property type="match status" value="1"/>
</dbReference>
<feature type="repeat" description="WD" evidence="4">
    <location>
        <begin position="100"/>
        <end position="142"/>
    </location>
</feature>
<protein>
    <recommendedName>
        <fullName evidence="5">RWD domain-containing protein</fullName>
    </recommendedName>
</protein>
<proteinExistence type="inferred from homology"/>
<dbReference type="InterPro" id="IPR036322">
    <property type="entry name" value="WD40_repeat_dom_sf"/>
</dbReference>
<keyword evidence="2" id="KW-0677">Repeat</keyword>
<accession>A0ABP0FZW0</accession>
<dbReference type="PROSITE" id="PS50082">
    <property type="entry name" value="WD_REPEATS_2"/>
    <property type="match status" value="3"/>
</dbReference>
<dbReference type="InterPro" id="IPR019775">
    <property type="entry name" value="WD40_repeat_CS"/>
</dbReference>
<comment type="similarity">
    <text evidence="3">Belongs to the WD repeat WDR59 family.</text>
</comment>
<feature type="repeat" description="WD" evidence="4">
    <location>
        <begin position="163"/>
        <end position="184"/>
    </location>
</feature>
<gene>
    <name evidence="6" type="ORF">CVLEPA_LOCUS16280</name>
</gene>
<dbReference type="PROSITE" id="PS50908">
    <property type="entry name" value="RWD"/>
    <property type="match status" value="1"/>
</dbReference>
<dbReference type="PROSITE" id="PS00678">
    <property type="entry name" value="WD_REPEATS_1"/>
    <property type="match status" value="1"/>
</dbReference>
<dbReference type="PANTHER" id="PTHR46170">
    <property type="entry name" value="GATOR COMPLEX PROTEIN WDR59"/>
    <property type="match status" value="1"/>
</dbReference>
<dbReference type="Gene3D" id="2.130.10.10">
    <property type="entry name" value="YVTN repeat-like/Quinoprotein amine dehydrogenase"/>
    <property type="match status" value="1"/>
</dbReference>
<organism evidence="6 7">
    <name type="scientific">Clavelina lepadiformis</name>
    <name type="common">Light-bulb sea squirt</name>
    <name type="synonym">Ascidia lepadiformis</name>
    <dbReference type="NCBI Taxonomy" id="159417"/>
    <lineage>
        <taxon>Eukaryota</taxon>
        <taxon>Metazoa</taxon>
        <taxon>Chordata</taxon>
        <taxon>Tunicata</taxon>
        <taxon>Ascidiacea</taxon>
        <taxon>Aplousobranchia</taxon>
        <taxon>Clavelinidae</taxon>
        <taxon>Clavelina</taxon>
    </lineage>
</organism>
<evidence type="ECO:0000313" key="7">
    <source>
        <dbReference type="Proteomes" id="UP001642483"/>
    </source>
</evidence>
<comment type="caution">
    <text evidence="6">The sequence shown here is derived from an EMBL/GenBank/DDBJ whole genome shotgun (WGS) entry which is preliminary data.</text>
</comment>
<evidence type="ECO:0000259" key="5">
    <source>
        <dbReference type="PROSITE" id="PS50908"/>
    </source>
</evidence>
<keyword evidence="7" id="KW-1185">Reference proteome</keyword>
<dbReference type="InterPro" id="IPR001680">
    <property type="entry name" value="WD40_rpt"/>
</dbReference>
<evidence type="ECO:0000256" key="2">
    <source>
        <dbReference type="ARBA" id="ARBA00022737"/>
    </source>
</evidence>
<feature type="repeat" description="WD" evidence="4">
    <location>
        <begin position="186"/>
        <end position="228"/>
    </location>
</feature>